<dbReference type="InterPro" id="IPR036388">
    <property type="entry name" value="WH-like_DNA-bd_sf"/>
</dbReference>
<protein>
    <submittedName>
        <fullName evidence="6">RNA polymerase sigma-70 factor, ECF subfamily</fullName>
    </submittedName>
</protein>
<dbReference type="CDD" id="cd06171">
    <property type="entry name" value="Sigma70_r4"/>
    <property type="match status" value="1"/>
</dbReference>
<dbReference type="EMBL" id="FAOP01000005">
    <property type="protein sequence ID" value="CUU05809.1"/>
    <property type="molecule type" value="Genomic_DNA"/>
</dbReference>
<dbReference type="Gene3D" id="1.10.10.10">
    <property type="entry name" value="Winged helix-like DNA-binding domain superfamily/Winged helix DNA-binding domain"/>
    <property type="match status" value="1"/>
</dbReference>
<dbReference type="InterPro" id="IPR039425">
    <property type="entry name" value="RNA_pol_sigma-70-like"/>
</dbReference>
<dbReference type="Pfam" id="PF08281">
    <property type="entry name" value="Sigma70_r4_2"/>
    <property type="match status" value="1"/>
</dbReference>
<dbReference type="PANTHER" id="PTHR43133">
    <property type="entry name" value="RNA POLYMERASE ECF-TYPE SIGMA FACTO"/>
    <property type="match status" value="1"/>
</dbReference>
<dbReference type="SUPFAM" id="SSF88946">
    <property type="entry name" value="Sigma2 domain of RNA polymerase sigma factors"/>
    <property type="match status" value="1"/>
</dbReference>
<name>A0A0P1M2A0_9BACT</name>
<dbReference type="NCBIfam" id="TIGR02937">
    <property type="entry name" value="sigma70-ECF"/>
    <property type="match status" value="1"/>
</dbReference>
<accession>A0A0P1M2A0</accession>
<evidence type="ECO:0000256" key="3">
    <source>
        <dbReference type="ARBA" id="ARBA00023082"/>
    </source>
</evidence>
<keyword evidence="4" id="KW-0804">Transcription</keyword>
<dbReference type="Proteomes" id="UP000182011">
    <property type="component" value="Unassembled WGS sequence"/>
</dbReference>
<dbReference type="InterPro" id="IPR014284">
    <property type="entry name" value="RNA_pol_sigma-70_dom"/>
</dbReference>
<evidence type="ECO:0000256" key="1">
    <source>
        <dbReference type="ARBA" id="ARBA00010641"/>
    </source>
</evidence>
<dbReference type="AlphaFoldDB" id="A0A0P1M2A0"/>
<feature type="domain" description="RNA polymerase sigma factor 70 region 4 type 2" evidence="5">
    <location>
        <begin position="122"/>
        <end position="171"/>
    </location>
</feature>
<sequence length="239" mass="27577">MGHNNKILKEDDEANLLISKLYKDYADTLKNYVARIVKVTGVECDIVQDLFLKLCEMKKEELLAIKNIKSYLFSMARHMALNYIDSGRNKKESSLGEVVEKLNRDKNCSGLFAHLEDHCLRLDVQHLLESLSPKYREMITLAYIEGKPRKEIARIYGVSIKAIEKRLTKCRREARRIWLSGGGNALPKWLYSAWIEIKSLKVNFIELSAEIFTLSGLSKVYYAETLNKLVNRLCHSSIF</sequence>
<evidence type="ECO:0000313" key="6">
    <source>
        <dbReference type="EMBL" id="CUU05809.1"/>
    </source>
</evidence>
<dbReference type="GO" id="GO:0003677">
    <property type="term" value="F:DNA binding"/>
    <property type="evidence" value="ECO:0007669"/>
    <property type="project" value="InterPro"/>
</dbReference>
<evidence type="ECO:0000259" key="5">
    <source>
        <dbReference type="Pfam" id="PF08281"/>
    </source>
</evidence>
<dbReference type="InterPro" id="IPR013249">
    <property type="entry name" value="RNA_pol_sigma70_r4_t2"/>
</dbReference>
<dbReference type="GO" id="GO:0016987">
    <property type="term" value="F:sigma factor activity"/>
    <property type="evidence" value="ECO:0007669"/>
    <property type="project" value="UniProtKB-KW"/>
</dbReference>
<proteinExistence type="inferred from homology"/>
<comment type="similarity">
    <text evidence="1">Belongs to the sigma-70 factor family. ECF subfamily.</text>
</comment>
<accession>A0A0S4N6U7</accession>
<evidence type="ECO:0000313" key="7">
    <source>
        <dbReference type="Proteomes" id="UP000182011"/>
    </source>
</evidence>
<dbReference type="GO" id="GO:0006352">
    <property type="term" value="P:DNA-templated transcription initiation"/>
    <property type="evidence" value="ECO:0007669"/>
    <property type="project" value="InterPro"/>
</dbReference>
<gene>
    <name evidence="6" type="ORF">JGI4_01355</name>
</gene>
<organism evidence="6 7">
    <name type="scientific">Candidatus Kryptonium thompsonii</name>
    <dbReference type="NCBI Taxonomy" id="1633631"/>
    <lineage>
        <taxon>Bacteria</taxon>
        <taxon>Pseudomonadati</taxon>
        <taxon>Candidatus Kryptoniota</taxon>
        <taxon>Candidatus Kryptonium</taxon>
    </lineage>
</organism>
<reference evidence="6 7" key="1">
    <citation type="submission" date="2015-11" db="EMBL/GenBank/DDBJ databases">
        <authorList>
            <person name="Zhang Y."/>
            <person name="Guo Z."/>
        </authorList>
    </citation>
    <scope>NUCLEOTIDE SEQUENCE [LARGE SCALE GENOMIC DNA]</scope>
    <source>
        <strain evidence="6">JGI-4</strain>
    </source>
</reference>
<dbReference type="PANTHER" id="PTHR43133:SF46">
    <property type="entry name" value="RNA POLYMERASE SIGMA-70 FACTOR ECF SUBFAMILY"/>
    <property type="match status" value="1"/>
</dbReference>
<evidence type="ECO:0000256" key="2">
    <source>
        <dbReference type="ARBA" id="ARBA00023015"/>
    </source>
</evidence>
<dbReference type="Gene3D" id="1.10.1740.10">
    <property type="match status" value="1"/>
</dbReference>
<dbReference type="SUPFAM" id="SSF88659">
    <property type="entry name" value="Sigma3 and sigma4 domains of RNA polymerase sigma factors"/>
    <property type="match status" value="1"/>
</dbReference>
<keyword evidence="3" id="KW-0731">Sigma factor</keyword>
<dbReference type="InterPro" id="IPR013324">
    <property type="entry name" value="RNA_pol_sigma_r3/r4-like"/>
</dbReference>
<evidence type="ECO:0000256" key="4">
    <source>
        <dbReference type="ARBA" id="ARBA00023163"/>
    </source>
</evidence>
<keyword evidence="2" id="KW-0805">Transcription regulation</keyword>
<dbReference type="InterPro" id="IPR013325">
    <property type="entry name" value="RNA_pol_sigma_r2"/>
</dbReference>
<dbReference type="STRING" id="1633631.GCA_001442925_01350"/>